<accession>A0A1M6U3V9</accession>
<evidence type="ECO:0000256" key="2">
    <source>
        <dbReference type="PIRSR" id="PIRSR605754-1"/>
    </source>
</evidence>
<protein>
    <submittedName>
        <fullName evidence="4">Sortase family protein</fullName>
    </submittedName>
</protein>
<evidence type="ECO:0000256" key="1">
    <source>
        <dbReference type="ARBA" id="ARBA00022801"/>
    </source>
</evidence>
<organism evidence="4 5">
    <name type="scientific">Anaerocolumna jejuensis DSM 15929</name>
    <dbReference type="NCBI Taxonomy" id="1121322"/>
    <lineage>
        <taxon>Bacteria</taxon>
        <taxon>Bacillati</taxon>
        <taxon>Bacillota</taxon>
        <taxon>Clostridia</taxon>
        <taxon>Lachnospirales</taxon>
        <taxon>Lachnospiraceae</taxon>
        <taxon>Anaerocolumna</taxon>
    </lineage>
</organism>
<proteinExistence type="predicted"/>
<dbReference type="InterPro" id="IPR023365">
    <property type="entry name" value="Sortase_dom-sf"/>
</dbReference>
<dbReference type="Gene3D" id="2.40.260.10">
    <property type="entry name" value="Sortase"/>
    <property type="match status" value="1"/>
</dbReference>
<dbReference type="InterPro" id="IPR005754">
    <property type="entry name" value="Sortase"/>
</dbReference>
<dbReference type="InterPro" id="IPR053525">
    <property type="entry name" value="Sortase_D"/>
</dbReference>
<evidence type="ECO:0000256" key="3">
    <source>
        <dbReference type="SAM" id="MobiDB-lite"/>
    </source>
</evidence>
<dbReference type="Pfam" id="PF04203">
    <property type="entry name" value="Sortase"/>
    <property type="match status" value="1"/>
</dbReference>
<dbReference type="InterPro" id="IPR041999">
    <property type="entry name" value="Sortase_D_1"/>
</dbReference>
<keyword evidence="1" id="KW-0378">Hydrolase</keyword>
<dbReference type="EMBL" id="FRAC01000014">
    <property type="protein sequence ID" value="SHK63975.1"/>
    <property type="molecule type" value="Genomic_DNA"/>
</dbReference>
<dbReference type="Proteomes" id="UP000184386">
    <property type="component" value="Unassembled WGS sequence"/>
</dbReference>
<dbReference type="NCBIfam" id="TIGR01076">
    <property type="entry name" value="sortase_fam"/>
    <property type="match status" value="1"/>
</dbReference>
<dbReference type="STRING" id="1121322.SAMN02745136_02984"/>
<evidence type="ECO:0000313" key="5">
    <source>
        <dbReference type="Proteomes" id="UP000184386"/>
    </source>
</evidence>
<keyword evidence="5" id="KW-1185">Reference proteome</keyword>
<evidence type="ECO:0000313" key="4">
    <source>
        <dbReference type="EMBL" id="SHK63975.1"/>
    </source>
</evidence>
<dbReference type="CDD" id="cd05828">
    <property type="entry name" value="Sortase_D_1"/>
    <property type="match status" value="1"/>
</dbReference>
<name>A0A1M6U3V9_9FIRM</name>
<feature type="region of interest" description="Disordered" evidence="3">
    <location>
        <begin position="41"/>
        <end position="68"/>
    </location>
</feature>
<feature type="active site" description="Acyl-thioester intermediate" evidence="2">
    <location>
        <position position="211"/>
    </location>
</feature>
<feature type="compositionally biased region" description="Polar residues" evidence="3">
    <location>
        <begin position="58"/>
        <end position="68"/>
    </location>
</feature>
<reference evidence="4 5" key="1">
    <citation type="submission" date="2016-11" db="EMBL/GenBank/DDBJ databases">
        <authorList>
            <person name="Jaros S."/>
            <person name="Januszkiewicz K."/>
            <person name="Wedrychowicz H."/>
        </authorList>
    </citation>
    <scope>NUCLEOTIDE SEQUENCE [LARGE SCALE GENOMIC DNA]</scope>
    <source>
        <strain evidence="4 5">DSM 15929</strain>
    </source>
</reference>
<dbReference type="SUPFAM" id="SSF63817">
    <property type="entry name" value="Sortase"/>
    <property type="match status" value="1"/>
</dbReference>
<dbReference type="GO" id="GO:0016787">
    <property type="term" value="F:hydrolase activity"/>
    <property type="evidence" value="ECO:0007669"/>
    <property type="project" value="UniProtKB-KW"/>
</dbReference>
<dbReference type="RefSeq" id="WP_073277293.1">
    <property type="nucleotide sequence ID" value="NZ_FRAC01000014.1"/>
</dbReference>
<dbReference type="NCBIfam" id="NF033746">
    <property type="entry name" value="class_D_sortase"/>
    <property type="match status" value="1"/>
</dbReference>
<sequence length="231" mass="25231">MMQMLRKKFFPFLLLAAGILLAAAGLFKMWQGNSLKVPLSSQRAGVSENTEKGAAVQKDTSAPSSNDNAVLPEKFLKSRFANVLENKGLNNEEKALYPDRPAQGDKIGTLTIPSLKMSLPIYEGTEDKELEKGVGHYAGSVLPGEADNCVLSGHRDTVFSGLQSLKKGDSIIVKTSAGIFTYRIRKIRIVEKEDTTVIVPRPAATLTLTTCYPFTYIGSAPQRYIISAYLK</sequence>
<feature type="active site" description="Proton donor/acceptor" evidence="2">
    <location>
        <position position="154"/>
    </location>
</feature>
<dbReference type="AlphaFoldDB" id="A0A1M6U3V9"/>
<gene>
    <name evidence="4" type="ORF">SAMN02745136_02984</name>
</gene>